<protein>
    <submittedName>
        <fullName evidence="2">Uncharacterized protein</fullName>
    </submittedName>
</protein>
<name>A0A1B9GBQ9_9TREE</name>
<gene>
    <name evidence="2" type="ORF">I302_03320</name>
    <name evidence="3" type="ORF">I302_104613</name>
</gene>
<evidence type="ECO:0000313" key="4">
    <source>
        <dbReference type="Proteomes" id="UP000092730"/>
    </source>
</evidence>
<dbReference type="Proteomes" id="UP000092730">
    <property type="component" value="Chromosome 2"/>
</dbReference>
<reference evidence="3" key="2">
    <citation type="submission" date="2013-07" db="EMBL/GenBank/DDBJ databases">
        <authorList>
            <consortium name="The Broad Institute Genome Sequencing Platform"/>
            <person name="Cuomo C."/>
            <person name="Litvintseva A."/>
            <person name="Chen Y."/>
            <person name="Heitman J."/>
            <person name="Sun S."/>
            <person name="Springer D."/>
            <person name="Dromer F."/>
            <person name="Young S.K."/>
            <person name="Zeng Q."/>
            <person name="Gargeya S."/>
            <person name="Fitzgerald M."/>
            <person name="Abouelleil A."/>
            <person name="Alvarado L."/>
            <person name="Berlin A.M."/>
            <person name="Chapman S.B."/>
            <person name="Dewar J."/>
            <person name="Goldberg J."/>
            <person name="Griggs A."/>
            <person name="Gujja S."/>
            <person name="Hansen M."/>
            <person name="Howarth C."/>
            <person name="Imamovic A."/>
            <person name="Larimer J."/>
            <person name="McCowan C."/>
            <person name="Murphy C."/>
            <person name="Pearson M."/>
            <person name="Priest M."/>
            <person name="Roberts A."/>
            <person name="Saif S."/>
            <person name="Shea T."/>
            <person name="Sykes S."/>
            <person name="Wortman J."/>
            <person name="Nusbaum C."/>
            <person name="Birren B."/>
        </authorList>
    </citation>
    <scope>NUCLEOTIDE SEQUENCE</scope>
    <source>
        <strain evidence="3">CBS 10118</strain>
    </source>
</reference>
<dbReference type="EMBL" id="KI894019">
    <property type="protein sequence ID" value="OCF28461.1"/>
    <property type="molecule type" value="Genomic_DNA"/>
</dbReference>
<reference evidence="3" key="4">
    <citation type="submission" date="2024-02" db="EMBL/GenBank/DDBJ databases">
        <title>Comparative genomics of Cryptococcus and Kwoniella reveals pathogenesis evolution and contrasting modes of karyotype evolution via chromosome fusion or intercentromeric recombination.</title>
        <authorList>
            <person name="Coelho M.A."/>
            <person name="David-Palma M."/>
            <person name="Shea T."/>
            <person name="Bowers K."/>
            <person name="McGinley-Smith S."/>
            <person name="Mohammad A.W."/>
            <person name="Gnirke A."/>
            <person name="Yurkov A.M."/>
            <person name="Nowrousian M."/>
            <person name="Sun S."/>
            <person name="Cuomo C.A."/>
            <person name="Heitman J."/>
        </authorList>
    </citation>
    <scope>NUCLEOTIDE SEQUENCE</scope>
    <source>
        <strain evidence="3">CBS 10118</strain>
    </source>
</reference>
<evidence type="ECO:0000313" key="3">
    <source>
        <dbReference type="EMBL" id="WVW82602.1"/>
    </source>
</evidence>
<reference evidence="2" key="1">
    <citation type="submission" date="2013-07" db="EMBL/GenBank/DDBJ databases">
        <title>The Genome Sequence of Cryptococcus bestiolae CBS10118.</title>
        <authorList>
            <consortium name="The Broad Institute Genome Sequencing Platform"/>
            <person name="Cuomo C."/>
            <person name="Litvintseva A."/>
            <person name="Chen Y."/>
            <person name="Heitman J."/>
            <person name="Sun S."/>
            <person name="Springer D."/>
            <person name="Dromer F."/>
            <person name="Young S.K."/>
            <person name="Zeng Q."/>
            <person name="Gargeya S."/>
            <person name="Fitzgerald M."/>
            <person name="Abouelleil A."/>
            <person name="Alvarado L."/>
            <person name="Berlin A.M."/>
            <person name="Chapman S.B."/>
            <person name="Dewar J."/>
            <person name="Goldberg J."/>
            <person name="Griggs A."/>
            <person name="Gujja S."/>
            <person name="Hansen M."/>
            <person name="Howarth C."/>
            <person name="Imamovic A."/>
            <person name="Larimer J."/>
            <person name="McCowan C."/>
            <person name="Murphy C."/>
            <person name="Pearson M."/>
            <person name="Priest M."/>
            <person name="Roberts A."/>
            <person name="Saif S."/>
            <person name="Shea T."/>
            <person name="Sykes S."/>
            <person name="Wortman J."/>
            <person name="Nusbaum C."/>
            <person name="Birren B."/>
        </authorList>
    </citation>
    <scope>NUCLEOTIDE SEQUENCE [LARGE SCALE GENOMIC DNA]</scope>
    <source>
        <strain evidence="2">CBS 10118</strain>
    </source>
</reference>
<dbReference type="AlphaFoldDB" id="A0A1B9GBQ9"/>
<dbReference type="RefSeq" id="XP_019049531.1">
    <property type="nucleotide sequence ID" value="XM_019189969.1"/>
</dbReference>
<dbReference type="VEuPathDB" id="FungiDB:I302_03320"/>
<keyword evidence="4" id="KW-1185">Reference proteome</keyword>
<dbReference type="EMBL" id="CP144542">
    <property type="protein sequence ID" value="WVW82602.1"/>
    <property type="molecule type" value="Genomic_DNA"/>
</dbReference>
<feature type="region of interest" description="Disordered" evidence="1">
    <location>
        <begin position="1"/>
        <end position="27"/>
    </location>
</feature>
<accession>A0A1B9GBQ9</accession>
<dbReference type="KEGG" id="kbi:30207719"/>
<reference evidence="2" key="3">
    <citation type="submission" date="2014-01" db="EMBL/GenBank/DDBJ databases">
        <title>Evolution of pathogenesis and genome organization in the Tremellales.</title>
        <authorList>
            <person name="Cuomo C."/>
            <person name="Litvintseva A."/>
            <person name="Heitman J."/>
            <person name="Chen Y."/>
            <person name="Sun S."/>
            <person name="Springer D."/>
            <person name="Dromer F."/>
            <person name="Young S."/>
            <person name="Zeng Q."/>
            <person name="Chapman S."/>
            <person name="Gujja S."/>
            <person name="Saif S."/>
            <person name="Birren B."/>
        </authorList>
    </citation>
    <scope>NUCLEOTIDE SEQUENCE</scope>
    <source>
        <strain evidence="2">CBS 10118</strain>
    </source>
</reference>
<proteinExistence type="predicted"/>
<evidence type="ECO:0000313" key="2">
    <source>
        <dbReference type="EMBL" id="OCF28461.1"/>
    </source>
</evidence>
<evidence type="ECO:0000256" key="1">
    <source>
        <dbReference type="SAM" id="MobiDB-lite"/>
    </source>
</evidence>
<sequence length="199" mass="22323">MTVSQSAPSSQGIATPTSTVGEEPTSASVSQAIATNVASQLRDMAITLREIKSYLMEATLWLRRPSSRSQISKRIIIALSIYLAERDPGLAESMKRDVLREYEKEVTKAFDERSQGLSLSTVRNWYSNVEGSDGWRPCEVWNELKNSNITVTPTNENRSAFRCEYGPDGENRQMIEFEGIGFHSDGVTKSLDKYSPQFR</sequence>
<organism evidence="2">
    <name type="scientific">Kwoniella bestiolae CBS 10118</name>
    <dbReference type="NCBI Taxonomy" id="1296100"/>
    <lineage>
        <taxon>Eukaryota</taxon>
        <taxon>Fungi</taxon>
        <taxon>Dikarya</taxon>
        <taxon>Basidiomycota</taxon>
        <taxon>Agaricomycotina</taxon>
        <taxon>Tremellomycetes</taxon>
        <taxon>Tremellales</taxon>
        <taxon>Cryptococcaceae</taxon>
        <taxon>Kwoniella</taxon>
    </lineage>
</organism>
<dbReference type="GeneID" id="30207719"/>